<sequence>MGTAFWFVLTATLQVTLLSIVALVAQRFFYRNRPKAASRLLAFSSLLVLLLSAAILMPLPSWFSRDFSFADSSNSAAGDVTLSVEKSQPESGVPEFAPASEVVTGSSEAVRLSLPAATWAERFQNFSEQIDSTGSAGNQFSSLGLAKVIRGLGVAIVVIFAIGLVRFAVGLIALGRLKAGSQKVTSASLLQLADSLRIEIGCKRRIELYRVKGLTTAATVGSITPHIFLSADFQDWDLADQKSVMAHEIAHIHHRDFEANVVSQICRVVHFFNPVVRWMTSQMRLQQELAADRVAARVTSGATEYTRTLASLALRQDDLNHPVVSMFLPQKDDFIQRIKMLQQQHSAHSPSAGWMIPVLTLGLAVAICGIRLPTTTLAEPVAVQADEVTGFDLSWVSKDAAVTCLRPSRLMKAAMIEEPVEKVKYWQREVQSYNKSLEEHTRLGIEHIDEVITCVEGSRFYQIYRTFEDNLENFKSLGELVGPEDEFPIQIKRKRNGLSNGLILDDRSILWAYDQETIEQVKDRGKAKPTNARWFKEFRKAEKKPVVMTIDGSGLNELLQGMTILTDRSRDAIRICESVVISIDVQRKADLVIVLEYGFVADAQTVEKMMPEVQKELSRQFASMANAGARYNQIIGQAILDSIESAKVKRDGKRLEITTSFKPDMTALTGLADEIDAAHLRGHGLNNMRQLGLALLNYESAYGEFPAATMRHESGHEYSWRIAILPFLEEGEMYERYRFDEPWNSEHNREVTSEMPEYFKHPSNESATGTNYFAITGPGTMFPPGGGLKFTDITDGTSRTVLLVESNRDSHWAKPGGIPLAEALNPTKLGGFTEGVIHMNMSDGSSRSVSNQITPAMLAALFSTAGGQDDIILADLALKFEPVEKEKPSTAK</sequence>
<dbReference type="STRING" id="980251.GCA_001642875_01127"/>
<feature type="domain" description="Peptidase M56" evidence="2">
    <location>
        <begin position="122"/>
        <end position="341"/>
    </location>
</feature>
<dbReference type="InterPro" id="IPR011453">
    <property type="entry name" value="DUF1559"/>
</dbReference>
<feature type="transmembrane region" description="Helical" evidence="1">
    <location>
        <begin position="40"/>
        <end position="59"/>
    </location>
</feature>
<keyword evidence="5" id="KW-1185">Reference proteome</keyword>
<dbReference type="Proteomes" id="UP000322214">
    <property type="component" value="Chromosome"/>
</dbReference>
<keyword evidence="1" id="KW-0472">Membrane</keyword>
<evidence type="ECO:0000259" key="3">
    <source>
        <dbReference type="Pfam" id="PF07596"/>
    </source>
</evidence>
<dbReference type="InterPro" id="IPR008756">
    <property type="entry name" value="Peptidase_M56"/>
</dbReference>
<keyword evidence="1" id="KW-1133">Transmembrane helix</keyword>
<dbReference type="CDD" id="cd07341">
    <property type="entry name" value="M56_BlaR1_MecR1_like"/>
    <property type="match status" value="1"/>
</dbReference>
<reference evidence="4 5" key="1">
    <citation type="submission" date="2019-08" db="EMBL/GenBank/DDBJ databases">
        <title>Deep-cultivation of Planctomycetes and their phenomic and genomic characterization uncovers novel biology.</title>
        <authorList>
            <person name="Wiegand S."/>
            <person name="Jogler M."/>
            <person name="Boedeker C."/>
            <person name="Pinto D."/>
            <person name="Vollmers J."/>
            <person name="Rivas-Marin E."/>
            <person name="Kohn T."/>
            <person name="Peeters S.H."/>
            <person name="Heuer A."/>
            <person name="Rast P."/>
            <person name="Oberbeckmann S."/>
            <person name="Bunk B."/>
            <person name="Jeske O."/>
            <person name="Meyerdierks A."/>
            <person name="Storesund J.E."/>
            <person name="Kallscheuer N."/>
            <person name="Luecker S."/>
            <person name="Lage O.M."/>
            <person name="Pohl T."/>
            <person name="Merkel B.J."/>
            <person name="Hornburger P."/>
            <person name="Mueller R.-W."/>
            <person name="Bruemmer F."/>
            <person name="Labrenz M."/>
            <person name="Spormann A.M."/>
            <person name="Op den Camp H."/>
            <person name="Overmann J."/>
            <person name="Amann R."/>
            <person name="Jetten M.S.M."/>
            <person name="Mascher T."/>
            <person name="Medema M.H."/>
            <person name="Devos D.P."/>
            <person name="Kaster A.-K."/>
            <person name="Ovreas L."/>
            <person name="Rohde M."/>
            <person name="Galperin M.Y."/>
            <person name="Jogler C."/>
        </authorList>
    </citation>
    <scope>NUCLEOTIDE SEQUENCE [LARGE SCALE GENOMIC DNA]</scope>
    <source>
        <strain evidence="4 5">FC18</strain>
    </source>
</reference>
<dbReference type="AlphaFoldDB" id="A0A5B9PIN0"/>
<feature type="transmembrane region" description="Helical" evidence="1">
    <location>
        <begin position="152"/>
        <end position="174"/>
    </location>
</feature>
<feature type="transmembrane region" description="Helical" evidence="1">
    <location>
        <begin position="6"/>
        <end position="28"/>
    </location>
</feature>
<name>A0A5B9PIN0_9BACT</name>
<gene>
    <name evidence="4" type="primary">blaR1_7</name>
    <name evidence="4" type="ORF">MFFC18_44420</name>
</gene>
<dbReference type="Pfam" id="PF07596">
    <property type="entry name" value="SBP_bac_10"/>
    <property type="match status" value="1"/>
</dbReference>
<organism evidence="4 5">
    <name type="scientific">Mariniblastus fucicola</name>
    <dbReference type="NCBI Taxonomy" id="980251"/>
    <lineage>
        <taxon>Bacteria</taxon>
        <taxon>Pseudomonadati</taxon>
        <taxon>Planctomycetota</taxon>
        <taxon>Planctomycetia</taxon>
        <taxon>Pirellulales</taxon>
        <taxon>Pirellulaceae</taxon>
        <taxon>Mariniblastus</taxon>
    </lineage>
</organism>
<dbReference type="RefSeq" id="WP_075083902.1">
    <property type="nucleotide sequence ID" value="NZ_CP042912.1"/>
</dbReference>
<proteinExistence type="predicted"/>
<dbReference type="PANTHER" id="PTHR34978:SF3">
    <property type="entry name" value="SLR0241 PROTEIN"/>
    <property type="match status" value="1"/>
</dbReference>
<dbReference type="OrthoDB" id="285651at2"/>
<evidence type="ECO:0000313" key="4">
    <source>
        <dbReference type="EMBL" id="QEG24522.1"/>
    </source>
</evidence>
<keyword evidence="1" id="KW-0812">Transmembrane</keyword>
<dbReference type="KEGG" id="mff:MFFC18_44420"/>
<evidence type="ECO:0000313" key="5">
    <source>
        <dbReference type="Proteomes" id="UP000322214"/>
    </source>
</evidence>
<feature type="domain" description="DUF1559" evidence="3">
    <location>
        <begin position="686"/>
        <end position="814"/>
    </location>
</feature>
<feature type="transmembrane region" description="Helical" evidence="1">
    <location>
        <begin position="352"/>
        <end position="372"/>
    </location>
</feature>
<dbReference type="EMBL" id="CP042912">
    <property type="protein sequence ID" value="QEG24522.1"/>
    <property type="molecule type" value="Genomic_DNA"/>
</dbReference>
<evidence type="ECO:0000256" key="1">
    <source>
        <dbReference type="SAM" id="Phobius"/>
    </source>
</evidence>
<accession>A0A5B9PIN0</accession>
<evidence type="ECO:0000259" key="2">
    <source>
        <dbReference type="Pfam" id="PF05569"/>
    </source>
</evidence>
<dbReference type="InterPro" id="IPR052173">
    <property type="entry name" value="Beta-lactam_resp_regulator"/>
</dbReference>
<protein>
    <submittedName>
        <fullName evidence="4">Regulatory protein BlaR1</fullName>
    </submittedName>
</protein>
<dbReference type="Pfam" id="PF05569">
    <property type="entry name" value="Peptidase_M56"/>
    <property type="match status" value="1"/>
</dbReference>
<dbReference type="PANTHER" id="PTHR34978">
    <property type="entry name" value="POSSIBLE SENSOR-TRANSDUCER PROTEIN BLAR"/>
    <property type="match status" value="1"/>
</dbReference>